<sequence length="116" mass="12705">MCNYPGPMMVSIGDSVPEETWNRIKLQCALNLYGRIAPVVTDGIRNVGEVFVKMGESMKNIDFSHAQEQIEKVTQTPIAGFHSVANPMQKVEYGIKAASTSHILESLGVTSDGRHV</sequence>
<dbReference type="KEGG" id="vg:18565636"/>
<proteinExistence type="predicted"/>
<dbReference type="EMBL" id="GU580941">
    <property type="protein sequence ID" value="ADD80950.1"/>
    <property type="molecule type" value="Genomic_DNA"/>
</dbReference>
<gene>
    <name evidence="1" type="ORF">Pepy6gene059</name>
</gene>
<dbReference type="RefSeq" id="YP_009017673.1">
    <property type="nucleotide sequence ID" value="NC_023735.1"/>
</dbReference>
<name>D4P7H0_9CAUD</name>
<dbReference type="Proteomes" id="UP000002347">
    <property type="component" value="Segment"/>
</dbReference>
<accession>D4P7H0</accession>
<dbReference type="OrthoDB" id="36783at10239"/>
<dbReference type="GeneID" id="18565636"/>
<keyword evidence="2" id="KW-1185">Reference proteome</keyword>
<evidence type="ECO:0000313" key="2">
    <source>
        <dbReference type="Proteomes" id="UP000002347"/>
    </source>
</evidence>
<organism evidence="1 2">
    <name type="scientific">Rhodococcus phage ReqiPepy6</name>
    <dbReference type="NCBI Taxonomy" id="691965"/>
    <lineage>
        <taxon>Viruses</taxon>
        <taxon>Duplodnaviria</taxon>
        <taxon>Heunggongvirae</taxon>
        <taxon>Uroviricota</taxon>
        <taxon>Caudoviricetes</taxon>
        <taxon>Pepyhexavirus</taxon>
        <taxon>Pepyhexavirus pepy6</taxon>
    </lineage>
</organism>
<protein>
    <submittedName>
        <fullName evidence="1">Gp059</fullName>
    </submittedName>
</protein>
<evidence type="ECO:0000313" key="1">
    <source>
        <dbReference type="EMBL" id="ADD80950.1"/>
    </source>
</evidence>
<reference evidence="1 2" key="1">
    <citation type="journal article" date="2011" name="Appl. Environ. Microbiol.">
        <title>Genomic and functional analyses of Rhodococcus equi phages ReqiPepy6, ReqiPoco6, ReqiPine5, and ReqiDocB7.</title>
        <authorList>
            <person name="Summer E.J."/>
            <person name="Liu M."/>
            <person name="Gill J.J."/>
            <person name="Grant M."/>
            <person name="Chan-Cortes T.N."/>
            <person name="Ferguson L."/>
            <person name="Janes C."/>
            <person name="Lange K."/>
            <person name="Bertoli M."/>
            <person name="Moore C."/>
            <person name="Orchard R.C."/>
            <person name="Cohen N."/>
            <person name="Young R."/>
        </authorList>
    </citation>
    <scope>NUCLEOTIDE SEQUENCE [LARGE SCALE GENOMIC DNA]</scope>
</reference>